<dbReference type="EMBL" id="NSJF01000003">
    <property type="protein sequence ID" value="PAT34609.1"/>
    <property type="molecule type" value="Genomic_DNA"/>
</dbReference>
<evidence type="ECO:0000259" key="6">
    <source>
        <dbReference type="PROSITE" id="PS50977"/>
    </source>
</evidence>
<gene>
    <name evidence="7" type="ORF">CK620_06840</name>
</gene>
<accession>A0A2A2AAK3</accession>
<dbReference type="InterPro" id="IPR023772">
    <property type="entry name" value="DNA-bd_HTH_TetR-type_CS"/>
</dbReference>
<evidence type="ECO:0000256" key="1">
    <source>
        <dbReference type="ARBA" id="ARBA00022491"/>
    </source>
</evidence>
<name>A0A2A2AAK3_9BURK</name>
<keyword evidence="4" id="KW-0804">Transcription</keyword>
<dbReference type="PROSITE" id="PS50977">
    <property type="entry name" value="HTH_TETR_2"/>
    <property type="match status" value="1"/>
</dbReference>
<dbReference type="PANTHER" id="PTHR30055">
    <property type="entry name" value="HTH-TYPE TRANSCRIPTIONAL REGULATOR RUTR"/>
    <property type="match status" value="1"/>
</dbReference>
<keyword evidence="3 5" id="KW-0238">DNA-binding</keyword>
<evidence type="ECO:0000313" key="8">
    <source>
        <dbReference type="Proteomes" id="UP000217999"/>
    </source>
</evidence>
<comment type="caution">
    <text evidence="7">The sequence shown here is derived from an EMBL/GenBank/DDBJ whole genome shotgun (WGS) entry which is preliminary data.</text>
</comment>
<dbReference type="InterPro" id="IPR036271">
    <property type="entry name" value="Tet_transcr_reg_TetR-rel_C_sf"/>
</dbReference>
<dbReference type="SUPFAM" id="SSF48498">
    <property type="entry name" value="Tetracyclin repressor-like, C-terminal domain"/>
    <property type="match status" value="1"/>
</dbReference>
<dbReference type="GO" id="GO:0000976">
    <property type="term" value="F:transcription cis-regulatory region binding"/>
    <property type="evidence" value="ECO:0007669"/>
    <property type="project" value="TreeGrafter"/>
</dbReference>
<dbReference type="Gene3D" id="1.10.357.10">
    <property type="entry name" value="Tetracycline Repressor, domain 2"/>
    <property type="match status" value="1"/>
</dbReference>
<sequence>MRRTKAQAQETRDQLMRAALDVFDQRGVSRASLNEIAQCAGVTRGALYWHFKNKEDLFDALFQHIFEDLSHSLAEDIRNQAPDMLQSLRQALLNNFERIEHNALHHKFCRILYLKCEHTEDNAAILGVMDRYQDMWREQIHSALRLCVQQQRLPQALDIALAAVYLKSVVFGLIELWLIRPEQLDLGRTAPRIVDAALHALQHTPFLQTTQTG</sequence>
<proteinExistence type="predicted"/>
<feature type="DNA-binding region" description="H-T-H motif" evidence="5">
    <location>
        <begin position="32"/>
        <end position="51"/>
    </location>
</feature>
<dbReference type="Proteomes" id="UP000217999">
    <property type="component" value="Unassembled WGS sequence"/>
</dbReference>
<dbReference type="InterPro" id="IPR001647">
    <property type="entry name" value="HTH_TetR"/>
</dbReference>
<keyword evidence="2" id="KW-0805">Transcription regulation</keyword>
<dbReference type="AlphaFoldDB" id="A0A2A2AAK3"/>
<evidence type="ECO:0000256" key="2">
    <source>
        <dbReference type="ARBA" id="ARBA00023015"/>
    </source>
</evidence>
<dbReference type="PANTHER" id="PTHR30055:SF240">
    <property type="entry name" value="HTH-TYPE TRANSCRIPTIONAL REGULATOR ACRR"/>
    <property type="match status" value="1"/>
</dbReference>
<dbReference type="InterPro" id="IPR050109">
    <property type="entry name" value="HTH-type_TetR-like_transc_reg"/>
</dbReference>
<evidence type="ECO:0000313" key="7">
    <source>
        <dbReference type="EMBL" id="PAT34609.1"/>
    </source>
</evidence>
<dbReference type="Pfam" id="PF00440">
    <property type="entry name" value="TetR_N"/>
    <property type="match status" value="1"/>
</dbReference>
<dbReference type="Pfam" id="PF08361">
    <property type="entry name" value="TetR_C_2"/>
    <property type="match status" value="1"/>
</dbReference>
<keyword evidence="1" id="KW-0678">Repressor</keyword>
<organism evidence="7 8">
    <name type="scientific">Vandammella animalimorsus</name>
    <dbReference type="NCBI Taxonomy" id="2029117"/>
    <lineage>
        <taxon>Bacteria</taxon>
        <taxon>Pseudomonadati</taxon>
        <taxon>Pseudomonadota</taxon>
        <taxon>Betaproteobacteria</taxon>
        <taxon>Burkholderiales</taxon>
        <taxon>Comamonadaceae</taxon>
        <taxon>Vandammella</taxon>
    </lineage>
</organism>
<dbReference type="SUPFAM" id="SSF46689">
    <property type="entry name" value="Homeodomain-like"/>
    <property type="match status" value="1"/>
</dbReference>
<dbReference type="PROSITE" id="PS01081">
    <property type="entry name" value="HTH_TETR_1"/>
    <property type="match status" value="1"/>
</dbReference>
<dbReference type="InterPro" id="IPR009057">
    <property type="entry name" value="Homeodomain-like_sf"/>
</dbReference>
<feature type="domain" description="HTH tetR-type" evidence="6">
    <location>
        <begin position="9"/>
        <end position="69"/>
    </location>
</feature>
<dbReference type="RefSeq" id="WP_095549688.1">
    <property type="nucleotide sequence ID" value="NZ_NSJF01000003.1"/>
</dbReference>
<protein>
    <submittedName>
        <fullName evidence="7">TetR family transcriptional regulator</fullName>
    </submittedName>
</protein>
<evidence type="ECO:0000256" key="3">
    <source>
        <dbReference type="ARBA" id="ARBA00023125"/>
    </source>
</evidence>
<reference evidence="7 8" key="1">
    <citation type="submission" date="2017-08" db="EMBL/GenBank/DDBJ databases">
        <title>WGS of Clinical strains of the CDC Group NO-1 linked to zoonotic infections in humans.</title>
        <authorList>
            <person name="Bernier A.-M."/>
            <person name="Bernard K."/>
        </authorList>
    </citation>
    <scope>NUCLEOTIDE SEQUENCE [LARGE SCALE GENOMIC DNA]</scope>
    <source>
        <strain evidence="7 8">NML03-0146</strain>
    </source>
</reference>
<dbReference type="GO" id="GO:0003700">
    <property type="term" value="F:DNA-binding transcription factor activity"/>
    <property type="evidence" value="ECO:0007669"/>
    <property type="project" value="TreeGrafter"/>
</dbReference>
<dbReference type="PRINTS" id="PR00455">
    <property type="entry name" value="HTHTETR"/>
</dbReference>
<dbReference type="InterPro" id="IPR013572">
    <property type="entry name" value="Tscrpt_reg_MAATS_C"/>
</dbReference>
<evidence type="ECO:0000256" key="4">
    <source>
        <dbReference type="ARBA" id="ARBA00023163"/>
    </source>
</evidence>
<evidence type="ECO:0000256" key="5">
    <source>
        <dbReference type="PROSITE-ProRule" id="PRU00335"/>
    </source>
</evidence>